<evidence type="ECO:0000313" key="1">
    <source>
        <dbReference type="EMBL" id="NLE31105.1"/>
    </source>
</evidence>
<dbReference type="AlphaFoldDB" id="A0A847ETP5"/>
<sequence>MEKSDSLLFSRENTAFSSETFSTSFDEINKYVASNPNNFDITQLENCVDPDLLLGLSTYLEDIALENISLETTTNQIDEFNDKVYDKIKLWNLAEREVLNVVLVSKILRNMKYTNTHMNEKLLRDQLFRNNDTYNLMYVWLDCFKKRLNEEIN</sequence>
<reference evidence="1 2" key="1">
    <citation type="journal article" date="2020" name="Biotechnol. Biofuels">
        <title>New insights from the biogas microbiome by comprehensive genome-resolved metagenomics of nearly 1600 species originating from multiple anaerobic digesters.</title>
        <authorList>
            <person name="Campanaro S."/>
            <person name="Treu L."/>
            <person name="Rodriguez-R L.M."/>
            <person name="Kovalovszki A."/>
            <person name="Ziels R.M."/>
            <person name="Maus I."/>
            <person name="Zhu X."/>
            <person name="Kougias P.G."/>
            <person name="Basile A."/>
            <person name="Luo G."/>
            <person name="Schluter A."/>
            <person name="Konstantinidis K.T."/>
            <person name="Angelidaki I."/>
        </authorList>
    </citation>
    <scope>NUCLEOTIDE SEQUENCE [LARGE SCALE GENOMIC DNA]</scope>
    <source>
        <strain evidence="1">AS06rmzACSIP_421</strain>
    </source>
</reference>
<proteinExistence type="predicted"/>
<name>A0A847ETP5_9BACT</name>
<dbReference type="Proteomes" id="UP000554004">
    <property type="component" value="Unassembled WGS sequence"/>
</dbReference>
<protein>
    <submittedName>
        <fullName evidence="1">Uncharacterized protein</fullName>
    </submittedName>
</protein>
<evidence type="ECO:0000313" key="2">
    <source>
        <dbReference type="Proteomes" id="UP000554004"/>
    </source>
</evidence>
<dbReference type="EMBL" id="JAAZAL010000089">
    <property type="protein sequence ID" value="NLE31105.1"/>
    <property type="molecule type" value="Genomic_DNA"/>
</dbReference>
<gene>
    <name evidence="1" type="ORF">GX618_02410</name>
</gene>
<accession>A0A847ETP5</accession>
<organism evidence="1 2">
    <name type="scientific">Candidatus Dojkabacteria bacterium</name>
    <dbReference type="NCBI Taxonomy" id="2099670"/>
    <lineage>
        <taxon>Bacteria</taxon>
        <taxon>Candidatus Dojkabacteria</taxon>
    </lineage>
</organism>
<comment type="caution">
    <text evidence="1">The sequence shown here is derived from an EMBL/GenBank/DDBJ whole genome shotgun (WGS) entry which is preliminary data.</text>
</comment>